<dbReference type="Proteomes" id="UP001388673">
    <property type="component" value="Unassembled WGS sequence"/>
</dbReference>
<feature type="compositionally biased region" description="Polar residues" evidence="1">
    <location>
        <begin position="193"/>
        <end position="203"/>
    </location>
</feature>
<feature type="region of interest" description="Disordered" evidence="1">
    <location>
        <begin position="139"/>
        <end position="164"/>
    </location>
</feature>
<reference evidence="2 3" key="1">
    <citation type="journal article" date="2024" name="bioRxiv">
        <title>Comparative genomics of Cryptococcus and Kwoniella reveals pathogenesis evolution and contrasting karyotype dynamics via intercentromeric recombination or chromosome fusion.</title>
        <authorList>
            <person name="Coelho M.A."/>
            <person name="David-Palma M."/>
            <person name="Shea T."/>
            <person name="Bowers K."/>
            <person name="McGinley-Smith S."/>
            <person name="Mohammad A.W."/>
            <person name="Gnirke A."/>
            <person name="Yurkov A.M."/>
            <person name="Nowrousian M."/>
            <person name="Sun S."/>
            <person name="Cuomo C.A."/>
            <person name="Heitman J."/>
        </authorList>
    </citation>
    <scope>NUCLEOTIDE SEQUENCE [LARGE SCALE GENOMIC DNA]</scope>
    <source>
        <strain evidence="2 3">CBS 13917</strain>
    </source>
</reference>
<dbReference type="AlphaFoldDB" id="A0AAW0Z212"/>
<accession>A0AAW0Z212</accession>
<comment type="caution">
    <text evidence="2">The sequence shown here is derived from an EMBL/GenBank/DDBJ whole genome shotgun (WGS) entry which is preliminary data.</text>
</comment>
<feature type="region of interest" description="Disordered" evidence="1">
    <location>
        <begin position="179"/>
        <end position="216"/>
    </location>
</feature>
<proteinExistence type="predicted"/>
<evidence type="ECO:0000313" key="3">
    <source>
        <dbReference type="Proteomes" id="UP001388673"/>
    </source>
</evidence>
<evidence type="ECO:0000313" key="2">
    <source>
        <dbReference type="EMBL" id="KAK8864155.1"/>
    </source>
</evidence>
<organism evidence="2 3">
    <name type="scientific">Kwoniella newhampshirensis</name>
    <dbReference type="NCBI Taxonomy" id="1651941"/>
    <lineage>
        <taxon>Eukaryota</taxon>
        <taxon>Fungi</taxon>
        <taxon>Dikarya</taxon>
        <taxon>Basidiomycota</taxon>
        <taxon>Agaricomycotina</taxon>
        <taxon>Tremellomycetes</taxon>
        <taxon>Tremellales</taxon>
        <taxon>Cryptococcaceae</taxon>
        <taxon>Kwoniella</taxon>
    </lineage>
</organism>
<dbReference type="EMBL" id="JBCAWK010000003">
    <property type="protein sequence ID" value="KAK8864155.1"/>
    <property type="molecule type" value="Genomic_DNA"/>
</dbReference>
<feature type="compositionally biased region" description="Polar residues" evidence="1">
    <location>
        <begin position="146"/>
        <end position="158"/>
    </location>
</feature>
<protein>
    <submittedName>
        <fullName evidence="2">Uncharacterized protein</fullName>
    </submittedName>
</protein>
<dbReference type="KEGG" id="kne:92178660"/>
<keyword evidence="3" id="KW-1185">Reference proteome</keyword>
<name>A0AAW0Z212_9TREE</name>
<evidence type="ECO:0000256" key="1">
    <source>
        <dbReference type="SAM" id="MobiDB-lite"/>
    </source>
</evidence>
<dbReference type="GeneID" id="92178660"/>
<sequence length="216" mass="24152">MLRIDHPVMDWIAFRAEDATEDYQSLVRTASEASGNWEECIKALGEKFTPQRSVCMTNAYKNMRECLFQDLENLSKDDRLMEQVLSVSRNGWPTTYPKYLGEQSELSVAEQRSIREVIFSNGMAYAALVEQYDNPSVPHPELGLGTATSNGAEASGSRSLPPVPSEQLLQYHRHPSFADATRQPTRPTHNHTLESLQSPTTMTGIALSLPSPPRAR</sequence>
<dbReference type="RefSeq" id="XP_066804451.1">
    <property type="nucleotide sequence ID" value="XM_066944528.1"/>
</dbReference>
<gene>
    <name evidence="2" type="ORF">IAR55_001401</name>
</gene>